<evidence type="ECO:0000313" key="3">
    <source>
        <dbReference type="EMBL" id="URI08276.1"/>
    </source>
</evidence>
<gene>
    <name evidence="3" type="ORF">MW290_06820</name>
</gene>
<evidence type="ECO:0000256" key="1">
    <source>
        <dbReference type="SAM" id="Phobius"/>
    </source>
</evidence>
<dbReference type="RefSeq" id="WP_250196498.1">
    <property type="nucleotide sequence ID" value="NZ_CP097635.1"/>
</dbReference>
<keyword evidence="2" id="KW-0732">Signal</keyword>
<organism evidence="3 4">
    <name type="scientific">Aquincola tertiaricarbonis</name>
    <dbReference type="NCBI Taxonomy" id="391953"/>
    <lineage>
        <taxon>Bacteria</taxon>
        <taxon>Pseudomonadati</taxon>
        <taxon>Pseudomonadota</taxon>
        <taxon>Betaproteobacteria</taxon>
        <taxon>Burkholderiales</taxon>
        <taxon>Sphaerotilaceae</taxon>
        <taxon>Aquincola</taxon>
    </lineage>
</organism>
<evidence type="ECO:0000256" key="2">
    <source>
        <dbReference type="SAM" id="SignalP"/>
    </source>
</evidence>
<accession>A0ABY4S8G4</accession>
<evidence type="ECO:0008006" key="5">
    <source>
        <dbReference type="Google" id="ProtNLM"/>
    </source>
</evidence>
<evidence type="ECO:0000313" key="4">
    <source>
        <dbReference type="Proteomes" id="UP001056201"/>
    </source>
</evidence>
<feature type="signal peptide" evidence="2">
    <location>
        <begin position="1"/>
        <end position="20"/>
    </location>
</feature>
<reference evidence="3" key="1">
    <citation type="submission" date="2022-05" db="EMBL/GenBank/DDBJ databases">
        <title>An RpoN-dependent PEP-CTERM gene is involved in floc formation of an Aquincola tertiaricarbonis strain.</title>
        <authorList>
            <person name="Qiu D."/>
            <person name="Xia M."/>
        </authorList>
    </citation>
    <scope>NUCLEOTIDE SEQUENCE</scope>
    <source>
        <strain evidence="3">RN12</strain>
    </source>
</reference>
<dbReference type="Proteomes" id="UP001056201">
    <property type="component" value="Chromosome 1"/>
</dbReference>
<keyword evidence="1" id="KW-0472">Membrane</keyword>
<keyword evidence="1" id="KW-1133">Transmembrane helix</keyword>
<feature type="transmembrane region" description="Helical" evidence="1">
    <location>
        <begin position="168"/>
        <end position="189"/>
    </location>
</feature>
<sequence>MSRLVAALALTLAFMGAPRAQPMAEPVAQIEEPRAYGYFVGDVVARRIQLQLPDGVALDTASLPRPGKRGGALELRSVAWRQSAHELVVEYQVLLSPPTPRVLEMPPFELRFTGAGGQPAGSLRIDAWPVAVSPLVAAGDPPARRGYGEMQPDETPPQRDLRPHAQRLLALAAVAAVLGLYLLHVYVGLPWWARRHRPFGQAWQALRGLPPQPGEAAQRQAWAQVHAALNRTAGTALLDDGVPAFVSTHPRWRGLQADLHEFFARSRRSFFAGEPAGDDLAWLRGFCRRCRDLERGAA</sequence>
<dbReference type="EMBL" id="CP097635">
    <property type="protein sequence ID" value="URI08276.1"/>
    <property type="molecule type" value="Genomic_DNA"/>
</dbReference>
<name>A0ABY4S8G4_AQUTE</name>
<feature type="chain" id="PRO_5047547911" description="MxaA protein" evidence="2">
    <location>
        <begin position="21"/>
        <end position="298"/>
    </location>
</feature>
<protein>
    <recommendedName>
        <fullName evidence="5">MxaA protein</fullName>
    </recommendedName>
</protein>
<proteinExistence type="predicted"/>
<keyword evidence="4" id="KW-1185">Reference proteome</keyword>
<keyword evidence="1" id="KW-0812">Transmembrane</keyword>